<evidence type="ECO:0000256" key="1">
    <source>
        <dbReference type="ARBA" id="ARBA00006432"/>
    </source>
</evidence>
<dbReference type="GO" id="GO:0016878">
    <property type="term" value="F:acid-thiol ligase activity"/>
    <property type="evidence" value="ECO:0007669"/>
    <property type="project" value="UniProtKB-ARBA"/>
</dbReference>
<keyword evidence="3" id="KW-0547">Nucleotide-binding</keyword>
<dbReference type="EMBL" id="QYUJ01000030">
    <property type="protein sequence ID" value="RJF69026.1"/>
    <property type="molecule type" value="Genomic_DNA"/>
</dbReference>
<dbReference type="InterPro" id="IPR045851">
    <property type="entry name" value="AMP-bd_C_sf"/>
</dbReference>
<evidence type="ECO:0000259" key="6">
    <source>
        <dbReference type="Pfam" id="PF13193"/>
    </source>
</evidence>
<evidence type="ECO:0000256" key="3">
    <source>
        <dbReference type="ARBA" id="ARBA00022741"/>
    </source>
</evidence>
<dbReference type="PANTHER" id="PTHR43352:SF1">
    <property type="entry name" value="ANTHRANILATE--COA LIGASE"/>
    <property type="match status" value="1"/>
</dbReference>
<comment type="caution">
    <text evidence="7">The sequence shown here is derived from an EMBL/GenBank/DDBJ whole genome shotgun (WGS) entry which is preliminary data.</text>
</comment>
<dbReference type="OrthoDB" id="9778383at2"/>
<evidence type="ECO:0000256" key="4">
    <source>
        <dbReference type="ARBA" id="ARBA00022840"/>
    </source>
</evidence>
<dbReference type="PANTHER" id="PTHR43352">
    <property type="entry name" value="ACETYL-COA SYNTHETASE"/>
    <property type="match status" value="1"/>
</dbReference>
<dbReference type="RefSeq" id="WP_119766889.1">
    <property type="nucleotide sequence ID" value="NZ_QYUJ01000030.1"/>
</dbReference>
<organism evidence="7 8">
    <name type="scientific">Deinococcus cavernae</name>
    <dbReference type="NCBI Taxonomy" id="2320857"/>
    <lineage>
        <taxon>Bacteria</taxon>
        <taxon>Thermotogati</taxon>
        <taxon>Deinococcota</taxon>
        <taxon>Deinococci</taxon>
        <taxon>Deinococcales</taxon>
        <taxon>Deinococcaceae</taxon>
        <taxon>Deinococcus</taxon>
    </lineage>
</organism>
<dbReference type="InterPro" id="IPR042099">
    <property type="entry name" value="ANL_N_sf"/>
</dbReference>
<keyword evidence="2 7" id="KW-0436">Ligase</keyword>
<dbReference type="InterPro" id="IPR000873">
    <property type="entry name" value="AMP-dep_synth/lig_dom"/>
</dbReference>
<dbReference type="InterPro" id="IPR020845">
    <property type="entry name" value="AMP-binding_CS"/>
</dbReference>
<reference evidence="7 8" key="1">
    <citation type="submission" date="2018-09" db="EMBL/GenBank/DDBJ databases">
        <authorList>
            <person name="Zhu H."/>
        </authorList>
    </citation>
    <scope>NUCLEOTIDE SEQUENCE [LARGE SCALE GENOMIC DNA]</scope>
    <source>
        <strain evidence="7 8">K2S05-167</strain>
    </source>
</reference>
<dbReference type="SUPFAM" id="SSF56801">
    <property type="entry name" value="Acetyl-CoA synthetase-like"/>
    <property type="match status" value="1"/>
</dbReference>
<dbReference type="PROSITE" id="PS00455">
    <property type="entry name" value="AMP_BINDING"/>
    <property type="match status" value="1"/>
</dbReference>
<feature type="domain" description="AMP-binding enzyme C-terminal" evidence="6">
    <location>
        <begin position="448"/>
        <end position="526"/>
    </location>
</feature>
<dbReference type="Proteomes" id="UP000286287">
    <property type="component" value="Unassembled WGS sequence"/>
</dbReference>
<evidence type="ECO:0000256" key="2">
    <source>
        <dbReference type="ARBA" id="ARBA00022598"/>
    </source>
</evidence>
<protein>
    <submittedName>
        <fullName evidence="7">2-aminobenzoate-CoA ligase</fullName>
    </submittedName>
</protein>
<accession>A0A418UZW7</accession>
<dbReference type="Pfam" id="PF13193">
    <property type="entry name" value="AMP-binding_C"/>
    <property type="match status" value="1"/>
</dbReference>
<dbReference type="GO" id="GO:0016405">
    <property type="term" value="F:CoA-ligase activity"/>
    <property type="evidence" value="ECO:0007669"/>
    <property type="project" value="UniProtKB-ARBA"/>
</dbReference>
<name>A0A418UZW7_9DEIO</name>
<keyword evidence="4" id="KW-0067">ATP-binding</keyword>
<proteinExistence type="inferred from homology"/>
<dbReference type="Gene3D" id="3.40.50.12780">
    <property type="entry name" value="N-terminal domain of ligase-like"/>
    <property type="match status" value="1"/>
</dbReference>
<gene>
    <name evidence="7" type="ORF">D3875_22130</name>
</gene>
<dbReference type="Gene3D" id="3.30.300.30">
    <property type="match status" value="1"/>
</dbReference>
<keyword evidence="8" id="KW-1185">Reference proteome</keyword>
<dbReference type="InterPro" id="IPR025110">
    <property type="entry name" value="AMP-bd_C"/>
</dbReference>
<evidence type="ECO:0000313" key="7">
    <source>
        <dbReference type="EMBL" id="RJF69026.1"/>
    </source>
</evidence>
<dbReference type="GO" id="GO:0005524">
    <property type="term" value="F:ATP binding"/>
    <property type="evidence" value="ECO:0007669"/>
    <property type="project" value="UniProtKB-KW"/>
</dbReference>
<evidence type="ECO:0000313" key="8">
    <source>
        <dbReference type="Proteomes" id="UP000286287"/>
    </source>
</evidence>
<comment type="similarity">
    <text evidence="1">Belongs to the ATP-dependent AMP-binding enzyme family.</text>
</comment>
<dbReference type="AlphaFoldDB" id="A0A418UZW7"/>
<sequence length="540" mass="58811">MKLSPSAHEDSFARDHLPPPEQWPELIFELPELQYPERLNAAVELLRLAAEQPDKPALVADGQVWTYRELDVRSNQLAHILRDEMDLKPGNRVLLHGPNTPMLAACWFAILKAGGIVVSTMPLLRGHELAKVISKASISHALSDVTCRTAVHDAMETTNSLRHIYGFKKDGGMLLEMARTRPESFDAVQTAADDVALIAFTSGTTGQPKGCMHFHRDILAICDTFAKYILKAERDDVFIGSPPFAFTFGLGVSLLFPLRIGATTALVENGSPPNLAQAIAQFGATVCSTAPTSYRMLASMPDLSGLKTLRKCVSAGEALPAATRQLWREKTGIELIDGIGATEMLHIFISADEQEARPGCTGKAIPGIRACVLDDDGQPLPPGQAGRLAVKGPVGCRYLDDERQSVYVQNGWNITGDTYVLTGDGYFEYQARSDDMIVSSGYNIAAPEVEGALLRHPAVAECAVVGLPDDLRGQVVSAFVVLAPNHQPSDLLKKELQAFVKDEIAPYKYPRRIEFRSALPKTATGKLQRFQLRPQAESSS</sequence>
<feature type="domain" description="AMP-dependent synthetase/ligase" evidence="5">
    <location>
        <begin position="49"/>
        <end position="393"/>
    </location>
</feature>
<dbReference type="Pfam" id="PF00501">
    <property type="entry name" value="AMP-binding"/>
    <property type="match status" value="1"/>
</dbReference>
<evidence type="ECO:0000259" key="5">
    <source>
        <dbReference type="Pfam" id="PF00501"/>
    </source>
</evidence>
<dbReference type="FunFam" id="3.30.300.30:FF:000005">
    <property type="entry name" value="Acyl-coenzyme A synthetase ACSM5, mitochondrial"/>
    <property type="match status" value="1"/>
</dbReference>
<dbReference type="GO" id="GO:0044550">
    <property type="term" value="P:secondary metabolite biosynthetic process"/>
    <property type="evidence" value="ECO:0007669"/>
    <property type="project" value="TreeGrafter"/>
</dbReference>